<dbReference type="InterPro" id="IPR011257">
    <property type="entry name" value="DNA_glycosylase"/>
</dbReference>
<dbReference type="EMBL" id="LC066377">
    <property type="protein sequence ID" value="BAT28313.1"/>
    <property type="molecule type" value="Genomic_DNA"/>
</dbReference>
<dbReference type="PANTHER" id="PTHR10359">
    <property type="entry name" value="A/G-SPECIFIC ADENINE GLYCOSYLASE/ENDONUCLEASE III"/>
    <property type="match status" value="1"/>
</dbReference>
<dbReference type="SMART" id="SM00478">
    <property type="entry name" value="ENDO3c"/>
    <property type="match status" value="1"/>
</dbReference>
<keyword evidence="3" id="KW-0004">4Fe-4S</keyword>
<evidence type="ECO:0000256" key="5">
    <source>
        <dbReference type="ARBA" id="ARBA00022763"/>
    </source>
</evidence>
<dbReference type="InterPro" id="IPR003265">
    <property type="entry name" value="HhH-GPD_domain"/>
</dbReference>
<evidence type="ECO:0000259" key="11">
    <source>
        <dbReference type="SMART" id="SM00478"/>
    </source>
</evidence>
<dbReference type="GO" id="GO:0003677">
    <property type="term" value="F:DNA binding"/>
    <property type="evidence" value="ECO:0007669"/>
    <property type="project" value="InterPro"/>
</dbReference>
<keyword evidence="10" id="KW-0326">Glycosidase</keyword>
<name>A0A0N7KXZ7_9HYPH</name>
<keyword evidence="5" id="KW-0227">DNA damage</keyword>
<dbReference type="GO" id="GO:0046872">
    <property type="term" value="F:metal ion binding"/>
    <property type="evidence" value="ECO:0007669"/>
    <property type="project" value="UniProtKB-KW"/>
</dbReference>
<evidence type="ECO:0000256" key="9">
    <source>
        <dbReference type="ARBA" id="ARBA00023204"/>
    </source>
</evidence>
<keyword evidence="4" id="KW-0479">Metal-binding</keyword>
<dbReference type="GO" id="GO:0019104">
    <property type="term" value="F:DNA N-glycosylase activity"/>
    <property type="evidence" value="ECO:0007669"/>
    <property type="project" value="TreeGrafter"/>
</dbReference>
<dbReference type="CDD" id="cd00056">
    <property type="entry name" value="ENDO3c"/>
    <property type="match status" value="1"/>
</dbReference>
<organism evidence="12">
    <name type="scientific">Aureimonas frigidaquae</name>
    <dbReference type="NCBI Taxonomy" id="424757"/>
    <lineage>
        <taxon>Bacteria</taxon>
        <taxon>Pseudomonadati</taxon>
        <taxon>Pseudomonadota</taxon>
        <taxon>Alphaproteobacteria</taxon>
        <taxon>Hyphomicrobiales</taxon>
        <taxon>Aurantimonadaceae</taxon>
        <taxon>Aureimonas</taxon>
    </lineage>
</organism>
<keyword evidence="8" id="KW-0411">Iron-sulfur</keyword>
<keyword evidence="9" id="KW-0234">DNA repair</keyword>
<dbReference type="Pfam" id="PF00730">
    <property type="entry name" value="HhH-GPD"/>
    <property type="match status" value="1"/>
</dbReference>
<evidence type="ECO:0000256" key="3">
    <source>
        <dbReference type="ARBA" id="ARBA00022485"/>
    </source>
</evidence>
<feature type="domain" description="HhH-GPD" evidence="11">
    <location>
        <begin position="50"/>
        <end position="197"/>
    </location>
</feature>
<dbReference type="GO" id="GO:0006285">
    <property type="term" value="P:base-excision repair, AP site formation"/>
    <property type="evidence" value="ECO:0007669"/>
    <property type="project" value="TreeGrafter"/>
</dbReference>
<evidence type="ECO:0000256" key="6">
    <source>
        <dbReference type="ARBA" id="ARBA00022801"/>
    </source>
</evidence>
<dbReference type="PROSITE" id="PS00764">
    <property type="entry name" value="ENDONUCLEASE_III_1"/>
    <property type="match status" value="1"/>
</dbReference>
<dbReference type="PIRSF" id="PIRSF001435">
    <property type="entry name" value="Nth"/>
    <property type="match status" value="1"/>
</dbReference>
<evidence type="ECO:0000256" key="1">
    <source>
        <dbReference type="ARBA" id="ARBA00001966"/>
    </source>
</evidence>
<dbReference type="Pfam" id="PF10576">
    <property type="entry name" value="EndIII_4Fe-2S"/>
    <property type="match status" value="1"/>
</dbReference>
<evidence type="ECO:0000256" key="8">
    <source>
        <dbReference type="ARBA" id="ARBA00023014"/>
    </source>
</evidence>
<keyword evidence="12" id="KW-0255">Endonuclease</keyword>
<dbReference type="RefSeq" id="WP_244490678.1">
    <property type="nucleotide sequence ID" value="NZ_BBWR01000002.1"/>
</dbReference>
<dbReference type="GO" id="GO:0004519">
    <property type="term" value="F:endonuclease activity"/>
    <property type="evidence" value="ECO:0007669"/>
    <property type="project" value="UniProtKB-KW"/>
</dbReference>
<dbReference type="SUPFAM" id="SSF48150">
    <property type="entry name" value="DNA-glycosylase"/>
    <property type="match status" value="1"/>
</dbReference>
<dbReference type="Gene3D" id="1.10.340.30">
    <property type="entry name" value="Hypothetical protein, domain 2"/>
    <property type="match status" value="1"/>
</dbReference>
<dbReference type="InterPro" id="IPR000445">
    <property type="entry name" value="HhH_motif"/>
</dbReference>
<evidence type="ECO:0000256" key="7">
    <source>
        <dbReference type="ARBA" id="ARBA00023004"/>
    </source>
</evidence>
<reference evidence="12" key="1">
    <citation type="journal article" date="2015" name="Proc. Natl. Acad. Sci. U.S.A.">
        <title>Bacterial clade with the ribosomal RNA operon on a small plasmid rather than the chromosome.</title>
        <authorList>
            <person name="Anda M."/>
            <person name="Ohtsubo Y."/>
            <person name="Okubo T."/>
            <person name="Sugawara M."/>
            <person name="Nagata Y."/>
            <person name="Tsuda M."/>
            <person name="Minamisawa K."/>
            <person name="Mitsui H."/>
        </authorList>
    </citation>
    <scope>NUCLEOTIDE SEQUENCE</scope>
    <source>
        <strain evidence="12">JCM 14755</strain>
    </source>
</reference>
<evidence type="ECO:0000256" key="4">
    <source>
        <dbReference type="ARBA" id="ARBA00022723"/>
    </source>
</evidence>
<dbReference type="PANTHER" id="PTHR10359:SF18">
    <property type="entry name" value="ENDONUCLEASE III"/>
    <property type="match status" value="1"/>
</dbReference>
<protein>
    <submittedName>
        <fullName evidence="12">Endonuclease III</fullName>
    </submittedName>
</protein>
<keyword evidence="12" id="KW-0540">Nuclease</keyword>
<evidence type="ECO:0000313" key="12">
    <source>
        <dbReference type="EMBL" id="BAT28313.1"/>
    </source>
</evidence>
<evidence type="ECO:0000256" key="2">
    <source>
        <dbReference type="ARBA" id="ARBA00008343"/>
    </source>
</evidence>
<dbReference type="FunFam" id="1.10.340.30:FF:000001">
    <property type="entry name" value="Endonuclease III"/>
    <property type="match status" value="1"/>
</dbReference>
<proteinExistence type="inferred from homology"/>
<keyword evidence="7" id="KW-0408">Iron</keyword>
<dbReference type="AlphaFoldDB" id="A0A0N7KXZ7"/>
<dbReference type="InterPro" id="IPR023170">
    <property type="entry name" value="HhH_base_excis_C"/>
</dbReference>
<keyword evidence="6" id="KW-0378">Hydrolase</keyword>
<dbReference type="InterPro" id="IPR003651">
    <property type="entry name" value="Endonuclease3_FeS-loop_motif"/>
</dbReference>
<dbReference type="Gene3D" id="1.10.1670.10">
    <property type="entry name" value="Helix-hairpin-Helix base-excision DNA repair enzymes (C-terminal)"/>
    <property type="match status" value="1"/>
</dbReference>
<comment type="similarity">
    <text evidence="2">Belongs to the Nth/MutY family.</text>
</comment>
<comment type="cofactor">
    <cofactor evidence="1">
        <name>[4Fe-4S] cluster</name>
        <dbReference type="ChEBI" id="CHEBI:49883"/>
    </cofactor>
</comment>
<evidence type="ECO:0000256" key="10">
    <source>
        <dbReference type="ARBA" id="ARBA00023295"/>
    </source>
</evidence>
<dbReference type="GO" id="GO:0051539">
    <property type="term" value="F:4 iron, 4 sulfur cluster binding"/>
    <property type="evidence" value="ECO:0007669"/>
    <property type="project" value="UniProtKB-KW"/>
</dbReference>
<dbReference type="SMART" id="SM00525">
    <property type="entry name" value="FES"/>
    <property type="match status" value="1"/>
</dbReference>
<dbReference type="InterPro" id="IPR004035">
    <property type="entry name" value="Endouclease-III_FeS-bd_BS"/>
</dbReference>
<sequence>MTRAPPLRLTKAEVEAVFRLLAEHMPGRTPDAKGPKGQPDRFRTLVACVLSAQSRDANTALAAEALFACANTPETLLALDEAQIAEAIRPCGLYNAKARNLKRLVAALIERHGGQVPADRAALMLLPGIGRKCADIVLSFCFDRPVIAVDTHVFRVCNRLGLTHQTTADRTAEELEERAPEWALRDGHFWLIQFGKSVCLARRPLCESCFLNRYCLAVRRSAFL</sequence>
<dbReference type="Pfam" id="PF00633">
    <property type="entry name" value="HHH"/>
    <property type="match status" value="1"/>
</dbReference>
<accession>A0A0N7KXZ7</accession>